<protein>
    <submittedName>
        <fullName evidence="2">Uncharacterized protein</fullName>
    </submittedName>
</protein>
<reference evidence="2 3" key="1">
    <citation type="submission" date="2016-08" db="EMBL/GenBank/DDBJ databases">
        <title>Genome sequence of Clavibacter michiganensis subsp. michiganensis strain CASJ007.</title>
        <authorList>
            <person name="Thapa S.P."/>
            <person name="Coaker G."/>
        </authorList>
    </citation>
    <scope>NUCLEOTIDE SEQUENCE [LARGE SCALE GENOMIC DNA]</scope>
    <source>
        <strain evidence="2">CASJ007</strain>
    </source>
</reference>
<proteinExistence type="predicted"/>
<sequence length="68" mass="6882">MSAAAVQPTAHDDSRITMTRPRIRAGENSLTSVDATGSSAPSPSPTTKRSAMSAPTDIASAETPVATP</sequence>
<evidence type="ECO:0000313" key="2">
    <source>
        <dbReference type="EMBL" id="OUE03348.1"/>
    </source>
</evidence>
<dbReference type="EMBL" id="MDHH01000001">
    <property type="protein sequence ID" value="OUE03348.1"/>
    <property type="molecule type" value="Genomic_DNA"/>
</dbReference>
<comment type="caution">
    <text evidence="2">The sequence shown here is derived from an EMBL/GenBank/DDBJ whole genome shotgun (WGS) entry which is preliminary data.</text>
</comment>
<evidence type="ECO:0000313" key="3">
    <source>
        <dbReference type="Proteomes" id="UP000195062"/>
    </source>
</evidence>
<accession>A0A1Y3FJH8</accession>
<dbReference type="Proteomes" id="UP000195062">
    <property type="component" value="Unassembled WGS sequence"/>
</dbReference>
<keyword evidence="3" id="KW-1185">Reference proteome</keyword>
<dbReference type="AlphaFoldDB" id="A0A1Y3FJH8"/>
<feature type="region of interest" description="Disordered" evidence="1">
    <location>
        <begin position="1"/>
        <end position="68"/>
    </location>
</feature>
<evidence type="ECO:0000256" key="1">
    <source>
        <dbReference type="SAM" id="MobiDB-lite"/>
    </source>
</evidence>
<feature type="compositionally biased region" description="Low complexity" evidence="1">
    <location>
        <begin position="35"/>
        <end position="51"/>
    </location>
</feature>
<name>A0A1Y3FJH8_CLAMM</name>
<organism evidence="2 3">
    <name type="scientific">Clavibacter michiganensis subsp. michiganensis</name>
    <dbReference type="NCBI Taxonomy" id="33013"/>
    <lineage>
        <taxon>Bacteria</taxon>
        <taxon>Bacillati</taxon>
        <taxon>Actinomycetota</taxon>
        <taxon>Actinomycetes</taxon>
        <taxon>Micrococcales</taxon>
        <taxon>Microbacteriaceae</taxon>
        <taxon>Clavibacter</taxon>
    </lineage>
</organism>
<gene>
    <name evidence="2" type="ORF">CMMCAS07_00265</name>
</gene>